<evidence type="ECO:0000256" key="6">
    <source>
        <dbReference type="ARBA" id="ARBA00023242"/>
    </source>
</evidence>
<reference evidence="9" key="2">
    <citation type="submission" date="2023-01" db="EMBL/GenBank/DDBJ databases">
        <authorList>
            <person name="Petersen C."/>
        </authorList>
    </citation>
    <scope>NUCLEOTIDE SEQUENCE</scope>
    <source>
        <strain evidence="9">IBT 17514</strain>
    </source>
</reference>
<dbReference type="EMBL" id="JAQJAN010000004">
    <property type="protein sequence ID" value="KAJ5732581.1"/>
    <property type="molecule type" value="Genomic_DNA"/>
</dbReference>
<feature type="region of interest" description="Disordered" evidence="7">
    <location>
        <begin position="1"/>
        <end position="27"/>
    </location>
</feature>
<evidence type="ECO:0000313" key="10">
    <source>
        <dbReference type="Proteomes" id="UP001215712"/>
    </source>
</evidence>
<reference evidence="9" key="1">
    <citation type="journal article" date="2023" name="IMA Fungus">
        <title>Comparative genomic study of the Penicillium genus elucidates a diverse pangenome and 15 lateral gene transfer events.</title>
        <authorList>
            <person name="Petersen C."/>
            <person name="Sorensen T."/>
            <person name="Nielsen M.R."/>
            <person name="Sondergaard T.E."/>
            <person name="Sorensen J.L."/>
            <person name="Fitzpatrick D.A."/>
            <person name="Frisvad J.C."/>
            <person name="Nielsen K.L."/>
        </authorList>
    </citation>
    <scope>NUCLEOTIDE SEQUENCE</scope>
    <source>
        <strain evidence="9">IBT 17514</strain>
    </source>
</reference>
<dbReference type="GO" id="GO:0009410">
    <property type="term" value="P:response to xenobiotic stimulus"/>
    <property type="evidence" value="ECO:0007669"/>
    <property type="project" value="TreeGrafter"/>
</dbReference>
<dbReference type="PANTHER" id="PTHR31779:SF3">
    <property type="entry name" value="PROTEIN RDR1"/>
    <property type="match status" value="1"/>
</dbReference>
<comment type="caution">
    <text evidence="9">The sequence shown here is derived from an EMBL/GenBank/DDBJ whole genome shotgun (WGS) entry which is preliminary data.</text>
</comment>
<evidence type="ECO:0000256" key="3">
    <source>
        <dbReference type="ARBA" id="ARBA00023015"/>
    </source>
</evidence>
<feature type="domain" description="Zn(2)-C6 fungal-type" evidence="8">
    <location>
        <begin position="28"/>
        <end position="57"/>
    </location>
</feature>
<keyword evidence="5" id="KW-0804">Transcription</keyword>
<dbReference type="Pfam" id="PF00172">
    <property type="entry name" value="Zn_clus"/>
    <property type="match status" value="1"/>
</dbReference>
<keyword evidence="1" id="KW-0479">Metal-binding</keyword>
<dbReference type="GO" id="GO:0000981">
    <property type="term" value="F:DNA-binding transcription factor activity, RNA polymerase II-specific"/>
    <property type="evidence" value="ECO:0007669"/>
    <property type="project" value="InterPro"/>
</dbReference>
<evidence type="ECO:0000256" key="2">
    <source>
        <dbReference type="ARBA" id="ARBA00022833"/>
    </source>
</evidence>
<dbReference type="Proteomes" id="UP001215712">
    <property type="component" value="Unassembled WGS sequence"/>
</dbReference>
<keyword evidence="3" id="KW-0805">Transcription regulation</keyword>
<dbReference type="GO" id="GO:0006351">
    <property type="term" value="P:DNA-templated transcription"/>
    <property type="evidence" value="ECO:0007669"/>
    <property type="project" value="InterPro"/>
</dbReference>
<dbReference type="Pfam" id="PF04082">
    <property type="entry name" value="Fungal_trans"/>
    <property type="match status" value="1"/>
</dbReference>
<dbReference type="PANTHER" id="PTHR31779">
    <property type="entry name" value="2-NITROPROPANE DIOXYGENASE FAMILY, PUTATIVE (AFU_ORTHOLOGUE AFUA_2G17430)-RELATED"/>
    <property type="match status" value="1"/>
</dbReference>
<dbReference type="PROSITE" id="PS00463">
    <property type="entry name" value="ZN2_CY6_FUNGAL_1"/>
    <property type="match status" value="1"/>
</dbReference>
<dbReference type="PROSITE" id="PS50048">
    <property type="entry name" value="ZN2_CY6_FUNGAL_2"/>
    <property type="match status" value="1"/>
</dbReference>
<dbReference type="InterPro" id="IPR001138">
    <property type="entry name" value="Zn2Cys6_DnaBD"/>
</dbReference>
<keyword evidence="10" id="KW-1185">Reference proteome</keyword>
<evidence type="ECO:0000259" key="8">
    <source>
        <dbReference type="PROSITE" id="PS50048"/>
    </source>
</evidence>
<dbReference type="GO" id="GO:0003677">
    <property type="term" value="F:DNA binding"/>
    <property type="evidence" value="ECO:0007669"/>
    <property type="project" value="UniProtKB-KW"/>
</dbReference>
<evidence type="ECO:0000313" key="9">
    <source>
        <dbReference type="EMBL" id="KAJ5732581.1"/>
    </source>
</evidence>
<sequence length="578" mass="64264">MAAQPQHRSIPVDSSEVPGPVRQRSRQACLPCRRRKRKCDGKLPCNVCQGYGYDCAYDSTTQSTTTSTSLKRSRSENLAPLQLPKKTMRLTHSLGGPSKGSTDSSILPGVIEPSKPRYVGRYSCIAFPLYVGLEVQATNLPRLHSFAYHTGVRKEPPCAVSHKIAEKVPWNIARSLIEVFTAVIHPVFGFLDMDRICVLCEKHWHGQPQDMAFEALICGILGLASLFNDSLHQETETWTVLHAKEILDDDVISRYPTLETIAAWILRTIYVRSTGRPHVAWLCSCTLMHLVEAAGLHHAPEFIMQAMGNTNPNPETSEIINRTAQVANCVHVLIAFEYGRSIMTFNRQILGHNSTIPRGPGFTSQLCSLLATIPTNQATHDVDTLIQELLSALEKLANTNVDHDFLVLLRADLTLSIYRRLRVLDPSLQQGQNDRVIAAGTTALPAARRLASQNQPWWNVVGSVFQFACSLLVMDTPASCEKLSETMDTLEMIVDRFQTHLAKEALSTVRQLVRASLEKKRKGVEALERVVGASVPDTDNPARESQIMQDIASLSPSLAAQLPIDLEYLWNMNFEMPL</sequence>
<organism evidence="9 10">
    <name type="scientific">Penicillium malachiteum</name>
    <dbReference type="NCBI Taxonomy" id="1324776"/>
    <lineage>
        <taxon>Eukaryota</taxon>
        <taxon>Fungi</taxon>
        <taxon>Dikarya</taxon>
        <taxon>Ascomycota</taxon>
        <taxon>Pezizomycotina</taxon>
        <taxon>Eurotiomycetes</taxon>
        <taxon>Eurotiomycetidae</taxon>
        <taxon>Eurotiales</taxon>
        <taxon>Aspergillaceae</taxon>
        <taxon>Penicillium</taxon>
    </lineage>
</organism>
<evidence type="ECO:0000256" key="1">
    <source>
        <dbReference type="ARBA" id="ARBA00022723"/>
    </source>
</evidence>
<proteinExistence type="predicted"/>
<keyword evidence="2" id="KW-0862">Zinc</keyword>
<dbReference type="SMART" id="SM00066">
    <property type="entry name" value="GAL4"/>
    <property type="match status" value="1"/>
</dbReference>
<dbReference type="AlphaFoldDB" id="A0AAD6HRG6"/>
<dbReference type="Gene3D" id="4.10.240.10">
    <property type="entry name" value="Zn(2)-C6 fungal-type DNA-binding domain"/>
    <property type="match status" value="1"/>
</dbReference>
<gene>
    <name evidence="9" type="ORF">N7493_004062</name>
</gene>
<keyword evidence="4" id="KW-0238">DNA-binding</keyword>
<name>A0AAD6HRG6_9EURO</name>
<dbReference type="InterPro" id="IPR036864">
    <property type="entry name" value="Zn2-C6_fun-type_DNA-bd_sf"/>
</dbReference>
<evidence type="ECO:0000256" key="7">
    <source>
        <dbReference type="SAM" id="MobiDB-lite"/>
    </source>
</evidence>
<dbReference type="CDD" id="cd00067">
    <property type="entry name" value="GAL4"/>
    <property type="match status" value="1"/>
</dbReference>
<protein>
    <recommendedName>
        <fullName evidence="8">Zn(2)-C6 fungal-type domain-containing protein</fullName>
    </recommendedName>
</protein>
<evidence type="ECO:0000256" key="4">
    <source>
        <dbReference type="ARBA" id="ARBA00023125"/>
    </source>
</evidence>
<dbReference type="GO" id="GO:0008270">
    <property type="term" value="F:zinc ion binding"/>
    <property type="evidence" value="ECO:0007669"/>
    <property type="project" value="InterPro"/>
</dbReference>
<dbReference type="SUPFAM" id="SSF57701">
    <property type="entry name" value="Zn2/Cys6 DNA-binding domain"/>
    <property type="match status" value="1"/>
</dbReference>
<dbReference type="InterPro" id="IPR007219">
    <property type="entry name" value="XnlR_reg_dom"/>
</dbReference>
<dbReference type="CDD" id="cd12148">
    <property type="entry name" value="fungal_TF_MHR"/>
    <property type="match status" value="1"/>
</dbReference>
<accession>A0AAD6HRG6</accession>
<evidence type="ECO:0000256" key="5">
    <source>
        <dbReference type="ARBA" id="ARBA00023163"/>
    </source>
</evidence>
<dbReference type="InterPro" id="IPR052478">
    <property type="entry name" value="Metabolite_Synth_Reg"/>
</dbReference>
<keyword evidence="6" id="KW-0539">Nucleus</keyword>